<dbReference type="InterPro" id="IPR029063">
    <property type="entry name" value="SAM-dependent_MTases_sf"/>
</dbReference>
<comment type="caution">
    <text evidence="1">The sequence shown here is derived from an EMBL/GenBank/DDBJ whole genome shotgun (WGS) entry which is preliminary data.</text>
</comment>
<dbReference type="GO" id="GO:0032259">
    <property type="term" value="P:methylation"/>
    <property type="evidence" value="ECO:0007669"/>
    <property type="project" value="UniProtKB-KW"/>
</dbReference>
<dbReference type="Gene3D" id="3.40.50.150">
    <property type="entry name" value="Vaccinia Virus protein VP39"/>
    <property type="match status" value="1"/>
</dbReference>
<organism evidence="1">
    <name type="scientific">Geoglobus ahangari</name>
    <dbReference type="NCBI Taxonomy" id="113653"/>
    <lineage>
        <taxon>Archaea</taxon>
        <taxon>Methanobacteriati</taxon>
        <taxon>Methanobacteriota</taxon>
        <taxon>Archaeoglobi</taxon>
        <taxon>Archaeoglobales</taxon>
        <taxon>Archaeoglobaceae</taxon>
        <taxon>Geoglobus</taxon>
    </lineage>
</organism>
<dbReference type="Pfam" id="PF13578">
    <property type="entry name" value="Methyltransf_24"/>
    <property type="match status" value="1"/>
</dbReference>
<keyword evidence="1" id="KW-0489">Methyltransferase</keyword>
<keyword evidence="1" id="KW-0808">Transferase</keyword>
<proteinExistence type="predicted"/>
<name>A0A7C3UL35_9EURY</name>
<evidence type="ECO:0000313" key="1">
    <source>
        <dbReference type="EMBL" id="HGE67012.1"/>
    </source>
</evidence>
<dbReference type="GO" id="GO:0008168">
    <property type="term" value="F:methyltransferase activity"/>
    <property type="evidence" value="ECO:0007669"/>
    <property type="project" value="UniProtKB-KW"/>
</dbReference>
<dbReference type="EMBL" id="DTPI01000035">
    <property type="protein sequence ID" value="HGE67012.1"/>
    <property type="molecule type" value="Genomic_DNA"/>
</dbReference>
<sequence length="162" mass="18710">MFKPDIVVETGVARGASSAYILAALHENRKGILYSIDLPPHEAAYIKNEEGYILEDGQKHYIQKIGDLVPEYLRSRWTLIIGDSKKELPKLLSEIDSISIFFHDSLHTYEHMMFEYTTAWPHIEKGGLLISHDVLWNSAFLDFAKRVKRKPIFFYSLGVIRK</sequence>
<dbReference type="AlphaFoldDB" id="A0A7C3UL35"/>
<dbReference type="SUPFAM" id="SSF53335">
    <property type="entry name" value="S-adenosyl-L-methionine-dependent methyltransferases"/>
    <property type="match status" value="1"/>
</dbReference>
<reference evidence="1" key="1">
    <citation type="journal article" date="2020" name="mSystems">
        <title>Genome- and Community-Level Interaction Insights into Carbon Utilization and Element Cycling Functions of Hydrothermarchaeota in Hydrothermal Sediment.</title>
        <authorList>
            <person name="Zhou Z."/>
            <person name="Liu Y."/>
            <person name="Xu W."/>
            <person name="Pan J."/>
            <person name="Luo Z.H."/>
            <person name="Li M."/>
        </authorList>
    </citation>
    <scope>NUCLEOTIDE SEQUENCE [LARGE SCALE GENOMIC DNA]</scope>
    <source>
        <strain evidence="1">SpSt-97</strain>
    </source>
</reference>
<accession>A0A7C3UL35</accession>
<protein>
    <submittedName>
        <fullName evidence="1">Class I SAM-dependent methyltransferase</fullName>
    </submittedName>
</protein>
<gene>
    <name evidence="1" type="ORF">ENX77_07875</name>
</gene>